<dbReference type="GO" id="GO:0016787">
    <property type="term" value="F:hydrolase activity"/>
    <property type="evidence" value="ECO:0007669"/>
    <property type="project" value="UniProtKB-KW"/>
</dbReference>
<feature type="coiled-coil region" evidence="1">
    <location>
        <begin position="274"/>
        <end position="304"/>
    </location>
</feature>
<dbReference type="InterPro" id="IPR010427">
    <property type="entry name" value="DUF1023"/>
</dbReference>
<gene>
    <name evidence="3" type="ORF">FHX81_4602</name>
</gene>
<evidence type="ECO:0000313" key="3">
    <source>
        <dbReference type="EMBL" id="TQM82204.1"/>
    </source>
</evidence>
<dbReference type="RefSeq" id="WP_141980061.1">
    <property type="nucleotide sequence ID" value="NZ_VFPP01000001.1"/>
</dbReference>
<feature type="domain" description="DUF1023" evidence="2">
    <location>
        <begin position="329"/>
        <end position="489"/>
    </location>
</feature>
<evidence type="ECO:0000313" key="4">
    <source>
        <dbReference type="Proteomes" id="UP000316628"/>
    </source>
</evidence>
<dbReference type="SUPFAM" id="SSF53474">
    <property type="entry name" value="alpha/beta-Hydrolases"/>
    <property type="match status" value="1"/>
</dbReference>
<evidence type="ECO:0000256" key="1">
    <source>
        <dbReference type="SAM" id="Coils"/>
    </source>
</evidence>
<evidence type="ECO:0000259" key="2">
    <source>
        <dbReference type="Pfam" id="PF06259"/>
    </source>
</evidence>
<dbReference type="AlphaFoldDB" id="A0A543JHG9"/>
<dbReference type="InterPro" id="IPR029058">
    <property type="entry name" value="AB_hydrolase_fold"/>
</dbReference>
<keyword evidence="3" id="KW-0378">Hydrolase</keyword>
<keyword evidence="1" id="KW-0175">Coiled coil</keyword>
<proteinExistence type="predicted"/>
<dbReference type="OrthoDB" id="5969911at2"/>
<dbReference type="EMBL" id="VFPP01000001">
    <property type="protein sequence ID" value="TQM82204.1"/>
    <property type="molecule type" value="Genomic_DNA"/>
</dbReference>
<dbReference type="Pfam" id="PF06259">
    <property type="entry name" value="Abhydrolase_8"/>
    <property type="match status" value="1"/>
</dbReference>
<protein>
    <submittedName>
        <fullName evidence="3">Alpha/beta hydrolase family protein</fullName>
    </submittedName>
</protein>
<dbReference type="Proteomes" id="UP000316628">
    <property type="component" value="Unassembled WGS sequence"/>
</dbReference>
<comment type="caution">
    <text evidence="3">The sequence shown here is derived from an EMBL/GenBank/DDBJ whole genome shotgun (WGS) entry which is preliminary data.</text>
</comment>
<reference evidence="3 4" key="1">
    <citation type="submission" date="2019-06" db="EMBL/GenBank/DDBJ databases">
        <title>Sequencing the genomes of 1000 actinobacteria strains.</title>
        <authorList>
            <person name="Klenk H.-P."/>
        </authorList>
    </citation>
    <scope>NUCLEOTIDE SEQUENCE [LARGE SCALE GENOMIC DNA]</scope>
    <source>
        <strain evidence="3 4">DSM 45456</strain>
    </source>
</reference>
<organism evidence="3 4">
    <name type="scientific">Saccharothrix saharensis</name>
    <dbReference type="NCBI Taxonomy" id="571190"/>
    <lineage>
        <taxon>Bacteria</taxon>
        <taxon>Bacillati</taxon>
        <taxon>Actinomycetota</taxon>
        <taxon>Actinomycetes</taxon>
        <taxon>Pseudonocardiales</taxon>
        <taxon>Pseudonocardiaceae</taxon>
        <taxon>Saccharothrix</taxon>
    </lineage>
</organism>
<accession>A0A543JHG9</accession>
<sequence>MSFTDPEVLYGQLAAGDAGRVAAAADPITGAMSAVGRAGQAVSAGGSTATSTWKGDAASSFGARAELSAKSATVAGERLGAGADIVQAASRAYAQMRGSADQLIDFWRGRSPALDEAQTRELANRVNEQLTNVKTGYERVLRSYADALAKVRPGFGETAAKDAGWQTAVTALRTTATVPGPGTDPKQVASWWKSLTKEQQDELLRTKFQELGRLRGLPSEVLDQANRMRIEDDAQRFGAQRDQLDAQMAERARELGLDPGKSEDMTKLLNDEQYASLTEQRQEAATKAENAEKVQESIERAEELARDNGWLNAEGKPDVRILAWDPYGPRGDGGTAIAYGNPDTATNLAISVPGTGSTLDGFSVDQAGNLRAAMGAEGNATIQWLGYDAPGWAPGEVDNPAQAREGGANLVADVNGYRAAAEAAGNNPHVTVIGHSYGSTTVGYAGMNGLAADDIAFVGSPGVGASNVNQLSAGPGHVYVGATEHDPVVQGTSQTWFTEDGSSIGPYDDRFGARTFGTTDGTSALGAHSQYYAPGSESVQNLARIATGDGGSVTAQDWDENPLGPSLPGSHIPGVGPVVDFVGGTAVGAADLAKDAGTGLWNAGREAVNGNWSEAGTGLLDTGREIVNDTVDVVVGGVGDVVELGRDAVEGVGRAWDKTVGSWF</sequence>
<name>A0A543JHG9_9PSEU</name>
<keyword evidence="4" id="KW-1185">Reference proteome</keyword>